<gene>
    <name evidence="2" type="ORF">L3X38_034917</name>
</gene>
<proteinExistence type="predicted"/>
<evidence type="ECO:0000256" key="1">
    <source>
        <dbReference type="SAM" id="Phobius"/>
    </source>
</evidence>
<dbReference type="Pfam" id="PF03140">
    <property type="entry name" value="DUF247"/>
    <property type="match status" value="1"/>
</dbReference>
<organism evidence="2 3">
    <name type="scientific">Prunus dulcis</name>
    <name type="common">Almond</name>
    <name type="synonym">Amygdalus dulcis</name>
    <dbReference type="NCBI Taxonomy" id="3755"/>
    <lineage>
        <taxon>Eukaryota</taxon>
        <taxon>Viridiplantae</taxon>
        <taxon>Streptophyta</taxon>
        <taxon>Embryophyta</taxon>
        <taxon>Tracheophyta</taxon>
        <taxon>Spermatophyta</taxon>
        <taxon>Magnoliopsida</taxon>
        <taxon>eudicotyledons</taxon>
        <taxon>Gunneridae</taxon>
        <taxon>Pentapetalae</taxon>
        <taxon>rosids</taxon>
        <taxon>fabids</taxon>
        <taxon>Rosales</taxon>
        <taxon>Rosaceae</taxon>
        <taxon>Amygdaloideae</taxon>
        <taxon>Amygdaleae</taxon>
        <taxon>Prunus</taxon>
    </lineage>
</organism>
<evidence type="ECO:0000313" key="3">
    <source>
        <dbReference type="Proteomes" id="UP001054821"/>
    </source>
</evidence>
<dbReference type="PANTHER" id="PTHR31170:SF25">
    <property type="entry name" value="BNAA09G04570D PROTEIN"/>
    <property type="match status" value="1"/>
</dbReference>
<protein>
    <submittedName>
        <fullName evidence="2">Uncharacterized protein</fullName>
    </submittedName>
</protein>
<name>A0AAD4VK29_PRUDU</name>
<dbReference type="Proteomes" id="UP001054821">
    <property type="component" value="Chromosome 6"/>
</dbReference>
<reference evidence="2 3" key="1">
    <citation type="journal article" date="2022" name="G3 (Bethesda)">
        <title>Whole-genome sequence and methylome profiling of the almond [Prunus dulcis (Mill.) D.A. Webb] cultivar 'Nonpareil'.</title>
        <authorList>
            <person name="D'Amico-Willman K.M."/>
            <person name="Ouma W.Z."/>
            <person name="Meulia T."/>
            <person name="Sideli G.M."/>
            <person name="Gradziel T.M."/>
            <person name="Fresnedo-Ramirez J."/>
        </authorList>
    </citation>
    <scope>NUCLEOTIDE SEQUENCE [LARGE SCALE GENOMIC DNA]</scope>
    <source>
        <strain evidence="2">Clone GOH B32 T37-40</strain>
    </source>
</reference>
<comment type="caution">
    <text evidence="2">The sequence shown here is derived from an EMBL/GenBank/DDBJ whole genome shotgun (WGS) entry which is preliminary data.</text>
</comment>
<keyword evidence="1" id="KW-0472">Membrane</keyword>
<dbReference type="PANTHER" id="PTHR31170">
    <property type="entry name" value="BNAC04G53230D PROTEIN"/>
    <property type="match status" value="1"/>
</dbReference>
<dbReference type="EMBL" id="JAJFAZ020000006">
    <property type="protein sequence ID" value="KAI5325843.1"/>
    <property type="molecule type" value="Genomic_DNA"/>
</dbReference>
<keyword evidence="1" id="KW-1133">Transmembrane helix</keyword>
<dbReference type="InterPro" id="IPR004158">
    <property type="entry name" value="DUF247_pln"/>
</dbReference>
<keyword evidence="3" id="KW-1185">Reference proteome</keyword>
<evidence type="ECO:0000313" key="2">
    <source>
        <dbReference type="EMBL" id="KAI5325843.1"/>
    </source>
</evidence>
<accession>A0AAD4VK29</accession>
<feature type="transmembrane region" description="Helical" evidence="1">
    <location>
        <begin position="471"/>
        <end position="493"/>
    </location>
</feature>
<sequence>MNQSEEETHQLEGEEDEEETLKTKWVLEIKERLRTVKEAEESCIYQVPSKLRKVREDAYNPRVVSIGPFHRKNTDLVAAMREHKWRYMLSFLQQTDDPDESHECLEHCMNAIYNLDKEVRQCYAENIDYEKNELARIMLLDGCFILELFLRYYAKKVEKEDGPDPVLKSAWMIAALQHDLALLENQIPFFILKRLYDIVQPRVVINGHEAPHSVAGLALMFFQPLSRKPIAKDQHELGTDFKHLLDLLHKFYFLRAGVPGHEVSIKVKVNHVELVSKVKSQQSACLFFRKIFKRRKQQTASCLPEPDEQATNNKWGFNYCASELLESGIQFQIGSWEDNLLNITFSNGVISVPQLIIDEATSSVFRNLLAFEQYSLSSTHGVTSYAFLMKSLIRSSADTKLLREKGIIRHNRIGDHEYLSQFTDILDEVVVKDDFYFDTLRDQVNEYCTSWCSLSKLQVFLRVRFLKEIRVLFSTYFSSTWSFTSFLAAFVNYGGKKVRFWYLGEKVERREREICISVVNNLLQFLLI</sequence>
<keyword evidence="1" id="KW-0812">Transmembrane</keyword>
<dbReference type="AlphaFoldDB" id="A0AAD4VK29"/>